<feature type="non-terminal residue" evidence="1">
    <location>
        <position position="117"/>
    </location>
</feature>
<accession>A0ACC2GKC4</accession>
<dbReference type="EMBL" id="CM055739">
    <property type="protein sequence ID" value="KAJ8003920.1"/>
    <property type="molecule type" value="Genomic_DNA"/>
</dbReference>
<comment type="caution">
    <text evidence="1">The sequence shown here is derived from an EMBL/GenBank/DDBJ whole genome shotgun (WGS) entry which is preliminary data.</text>
</comment>
<evidence type="ECO:0000313" key="1">
    <source>
        <dbReference type="EMBL" id="KAJ8003920.1"/>
    </source>
</evidence>
<name>A0ACC2GKC4_DALPE</name>
<proteinExistence type="predicted"/>
<keyword evidence="2" id="KW-1185">Reference proteome</keyword>
<organism evidence="1 2">
    <name type="scientific">Dallia pectoralis</name>
    <name type="common">Alaska blackfish</name>
    <dbReference type="NCBI Taxonomy" id="75939"/>
    <lineage>
        <taxon>Eukaryota</taxon>
        <taxon>Metazoa</taxon>
        <taxon>Chordata</taxon>
        <taxon>Craniata</taxon>
        <taxon>Vertebrata</taxon>
        <taxon>Euteleostomi</taxon>
        <taxon>Actinopterygii</taxon>
        <taxon>Neopterygii</taxon>
        <taxon>Teleostei</taxon>
        <taxon>Protacanthopterygii</taxon>
        <taxon>Esociformes</taxon>
        <taxon>Umbridae</taxon>
        <taxon>Dallia</taxon>
    </lineage>
</organism>
<evidence type="ECO:0000313" key="2">
    <source>
        <dbReference type="Proteomes" id="UP001157502"/>
    </source>
</evidence>
<protein>
    <submittedName>
        <fullName evidence="1">Uncharacterized protein</fullName>
    </submittedName>
</protein>
<reference evidence="1" key="1">
    <citation type="submission" date="2021-05" db="EMBL/GenBank/DDBJ databases">
        <authorList>
            <person name="Pan Q."/>
            <person name="Jouanno E."/>
            <person name="Zahm M."/>
            <person name="Klopp C."/>
            <person name="Cabau C."/>
            <person name="Louis A."/>
            <person name="Berthelot C."/>
            <person name="Parey E."/>
            <person name="Roest Crollius H."/>
            <person name="Montfort J."/>
            <person name="Robinson-Rechavi M."/>
            <person name="Bouchez O."/>
            <person name="Lampietro C."/>
            <person name="Lopez Roques C."/>
            <person name="Donnadieu C."/>
            <person name="Postlethwait J."/>
            <person name="Bobe J."/>
            <person name="Dillon D."/>
            <person name="Chandos A."/>
            <person name="von Hippel F."/>
            <person name="Guiguen Y."/>
        </authorList>
    </citation>
    <scope>NUCLEOTIDE SEQUENCE</scope>
    <source>
        <strain evidence="1">YG-Jan2019</strain>
    </source>
</reference>
<gene>
    <name evidence="1" type="ORF">DPEC_G00153400</name>
</gene>
<sequence length="117" mass="12323">MADSRHPEDSGSSPWAPPTNGAQHQSAAPAGHGENGYSTHGENGYNNGDAGTAVEDTANLPPSPPPSPSAEQSGSMEQAMEARLPLSVAQQSRERTSSLTRTALKNHRLTRRLEDPP</sequence>
<dbReference type="Proteomes" id="UP001157502">
    <property type="component" value="Chromosome 12"/>
</dbReference>